<comment type="caution">
    <text evidence="4">The sequence shown here is derived from an EMBL/GenBank/DDBJ whole genome shotgun (WGS) entry which is preliminary data.</text>
</comment>
<dbReference type="Proteomes" id="UP000789595">
    <property type="component" value="Unassembled WGS sequence"/>
</dbReference>
<dbReference type="OrthoDB" id="66881at2759"/>
<gene>
    <name evidence="4" type="ORF">PECAL_6P13390</name>
</gene>
<keyword evidence="3" id="KW-0560">Oxidoreductase</keyword>
<accession>A0A8J2T0C5</accession>
<reference evidence="4" key="1">
    <citation type="submission" date="2021-11" db="EMBL/GenBank/DDBJ databases">
        <authorList>
            <consortium name="Genoscope - CEA"/>
            <person name="William W."/>
        </authorList>
    </citation>
    <scope>NUCLEOTIDE SEQUENCE</scope>
</reference>
<dbReference type="EMBL" id="CAKKNE010000006">
    <property type="protein sequence ID" value="CAH0379707.1"/>
    <property type="molecule type" value="Genomic_DNA"/>
</dbReference>
<proteinExistence type="predicted"/>
<dbReference type="SUPFAM" id="SSF51905">
    <property type="entry name" value="FAD/NAD(P)-binding domain"/>
    <property type="match status" value="1"/>
</dbReference>
<name>A0A8J2T0C5_9STRA</name>
<keyword evidence="2" id="KW-0274">FAD</keyword>
<evidence type="ECO:0000313" key="4">
    <source>
        <dbReference type="EMBL" id="CAH0379707.1"/>
    </source>
</evidence>
<evidence type="ECO:0000256" key="1">
    <source>
        <dbReference type="ARBA" id="ARBA00022630"/>
    </source>
</evidence>
<keyword evidence="1" id="KW-0285">Flavoprotein</keyword>
<evidence type="ECO:0000256" key="2">
    <source>
        <dbReference type="ARBA" id="ARBA00022827"/>
    </source>
</evidence>
<organism evidence="4 5">
    <name type="scientific">Pelagomonas calceolata</name>
    <dbReference type="NCBI Taxonomy" id="35677"/>
    <lineage>
        <taxon>Eukaryota</taxon>
        <taxon>Sar</taxon>
        <taxon>Stramenopiles</taxon>
        <taxon>Ochrophyta</taxon>
        <taxon>Pelagophyceae</taxon>
        <taxon>Pelagomonadales</taxon>
        <taxon>Pelagomonadaceae</taxon>
        <taxon>Pelagomonas</taxon>
    </lineage>
</organism>
<keyword evidence="5" id="KW-1185">Reference proteome</keyword>
<dbReference type="Pfam" id="PF13450">
    <property type="entry name" value="NAD_binding_8"/>
    <property type="match status" value="1"/>
</dbReference>
<dbReference type="InterPro" id="IPR036188">
    <property type="entry name" value="FAD/NAD-bd_sf"/>
</dbReference>
<dbReference type="InterPro" id="IPR050346">
    <property type="entry name" value="FMO-like"/>
</dbReference>
<dbReference type="GO" id="GO:0016491">
    <property type="term" value="F:oxidoreductase activity"/>
    <property type="evidence" value="ECO:0007669"/>
    <property type="project" value="UniProtKB-KW"/>
</dbReference>
<dbReference type="AlphaFoldDB" id="A0A8J2T0C5"/>
<evidence type="ECO:0000313" key="5">
    <source>
        <dbReference type="Proteomes" id="UP000789595"/>
    </source>
</evidence>
<evidence type="ECO:0000256" key="3">
    <source>
        <dbReference type="ARBA" id="ARBA00023002"/>
    </source>
</evidence>
<sequence>MAATDRVAVIGAGPIGLYAAFRLVKAGHRVVIWEKGSIGANVEQWGHVTLFSAMALNLPDDCRKALETGLEGAPPRCVPSEDAFLTGHEFRRDVLLPLASYLEATGRCTIQEHCSVVGLARGHLLKKEGIGAVGDSRRETLPFRALLRRNDDEAWEEAMAVVDCSGTYAPETAQRSGSGGLSAPGEAKAEALGLVSRVIPSPGSFKGKRVAVLGGGFSAITTIRKLADENVETVWLVRKAKSEAPYQRVEGDPLPQRDALAAYGNGLASLGTSGSLECVRGARIQRIDVVRNALKLTLTDSTIVEVDHLVSLTGYRPNADLYRELHVHQCYASDGPMKLAATLLAAAAGGGGGDCLKQAAPGAATLRNPEPRFYILGMKSYGRNSSFLMRVGYEQCSLLVDELAGCATLDPFKAPPGAPDPPCDDAAAGVGVAVA</sequence>
<dbReference type="Gene3D" id="3.50.50.60">
    <property type="entry name" value="FAD/NAD(P)-binding domain"/>
    <property type="match status" value="1"/>
</dbReference>
<dbReference type="PRINTS" id="PR00411">
    <property type="entry name" value="PNDRDTASEI"/>
</dbReference>
<dbReference type="PRINTS" id="PR00368">
    <property type="entry name" value="FADPNR"/>
</dbReference>
<protein>
    <recommendedName>
        <fullName evidence="6">FAD/NAD(P)-binding domain-containing protein</fullName>
    </recommendedName>
</protein>
<evidence type="ECO:0008006" key="6">
    <source>
        <dbReference type="Google" id="ProtNLM"/>
    </source>
</evidence>
<dbReference type="PANTHER" id="PTHR23023">
    <property type="entry name" value="DIMETHYLANILINE MONOOXYGENASE"/>
    <property type="match status" value="1"/>
</dbReference>